<dbReference type="EMBL" id="CAMXCT010006195">
    <property type="protein sequence ID" value="CAI4014125.1"/>
    <property type="molecule type" value="Genomic_DNA"/>
</dbReference>
<reference evidence="1" key="1">
    <citation type="submission" date="2022-10" db="EMBL/GenBank/DDBJ databases">
        <authorList>
            <person name="Chen Y."/>
            <person name="Dougan E. K."/>
            <person name="Chan C."/>
            <person name="Rhodes N."/>
            <person name="Thang M."/>
        </authorList>
    </citation>
    <scope>NUCLEOTIDE SEQUENCE</scope>
</reference>
<feature type="non-terminal residue" evidence="1">
    <location>
        <position position="66"/>
    </location>
</feature>
<evidence type="ECO:0000313" key="3">
    <source>
        <dbReference type="EMBL" id="CAL4801437.1"/>
    </source>
</evidence>
<evidence type="ECO:0000313" key="2">
    <source>
        <dbReference type="EMBL" id="CAL1167500.1"/>
    </source>
</evidence>
<keyword evidence="4" id="KW-1185">Reference proteome</keyword>
<dbReference type="Proteomes" id="UP001152797">
    <property type="component" value="Unassembled WGS sequence"/>
</dbReference>
<gene>
    <name evidence="1" type="ORF">C1SCF055_LOCUS39049</name>
</gene>
<proteinExistence type="predicted"/>
<reference evidence="2" key="2">
    <citation type="submission" date="2024-04" db="EMBL/GenBank/DDBJ databases">
        <authorList>
            <person name="Chen Y."/>
            <person name="Shah S."/>
            <person name="Dougan E. K."/>
            <person name="Thang M."/>
            <person name="Chan C."/>
        </authorList>
    </citation>
    <scope>NUCLEOTIDE SEQUENCE [LARGE SCALE GENOMIC DNA]</scope>
</reference>
<sequence>MWEFFDQGWDDRRRISQFTWESTDPTSEQQAIKGVFVAAVASLKESGFAVDRAISRLREMQTAKAL</sequence>
<dbReference type="EMBL" id="CAMXCT020006195">
    <property type="protein sequence ID" value="CAL1167500.1"/>
    <property type="molecule type" value="Genomic_DNA"/>
</dbReference>
<dbReference type="OrthoDB" id="10396933at2759"/>
<evidence type="ECO:0000313" key="4">
    <source>
        <dbReference type="Proteomes" id="UP001152797"/>
    </source>
</evidence>
<name>A0A9P1GHQ2_9DINO</name>
<dbReference type="EMBL" id="CAMXCT030006195">
    <property type="protein sequence ID" value="CAL4801437.1"/>
    <property type="molecule type" value="Genomic_DNA"/>
</dbReference>
<dbReference type="AlphaFoldDB" id="A0A9P1GHQ2"/>
<organism evidence="1">
    <name type="scientific">Cladocopium goreaui</name>
    <dbReference type="NCBI Taxonomy" id="2562237"/>
    <lineage>
        <taxon>Eukaryota</taxon>
        <taxon>Sar</taxon>
        <taxon>Alveolata</taxon>
        <taxon>Dinophyceae</taxon>
        <taxon>Suessiales</taxon>
        <taxon>Symbiodiniaceae</taxon>
        <taxon>Cladocopium</taxon>
    </lineage>
</organism>
<accession>A0A9P1GHQ2</accession>
<protein>
    <submittedName>
        <fullName evidence="3">Lactation elevated protein 1</fullName>
    </submittedName>
</protein>
<comment type="caution">
    <text evidence="1">The sequence shown here is derived from an EMBL/GenBank/DDBJ whole genome shotgun (WGS) entry which is preliminary data.</text>
</comment>
<evidence type="ECO:0000313" key="1">
    <source>
        <dbReference type="EMBL" id="CAI4014125.1"/>
    </source>
</evidence>